<dbReference type="EMBL" id="MT142653">
    <property type="protein sequence ID" value="QJA86690.1"/>
    <property type="molecule type" value="Genomic_DNA"/>
</dbReference>
<accession>A0A6M3KXM3</accession>
<dbReference type="EMBL" id="MT141978">
    <property type="protein sequence ID" value="QJA72789.1"/>
    <property type="molecule type" value="Genomic_DNA"/>
</dbReference>
<name>A0A6M3KXM3_9ZZZZ</name>
<protein>
    <submittedName>
        <fullName evidence="2">Uncharacterized protein</fullName>
    </submittedName>
</protein>
<proteinExistence type="predicted"/>
<organism evidence="2">
    <name type="scientific">viral metagenome</name>
    <dbReference type="NCBI Taxonomy" id="1070528"/>
    <lineage>
        <taxon>unclassified sequences</taxon>
        <taxon>metagenomes</taxon>
        <taxon>organismal metagenomes</taxon>
    </lineage>
</organism>
<dbReference type="AlphaFoldDB" id="A0A6M3KXM3"/>
<evidence type="ECO:0000313" key="1">
    <source>
        <dbReference type="EMBL" id="QJA72789.1"/>
    </source>
</evidence>
<sequence length="136" mass="15957">MDTSEQYIKMCEKAEEIQASRKFECGDCMVTGDNLIMIRRLSDEGDYFLASLLPRGHNFLLISNKNVIWLPRQDQLQEMVIDADYAMSYLTRIMDWAGITLAKYLLQFTSMEQLWLAFVMKEKYGKVWDGEKWTSC</sequence>
<evidence type="ECO:0000313" key="2">
    <source>
        <dbReference type="EMBL" id="QJA86690.1"/>
    </source>
</evidence>
<gene>
    <name evidence="1" type="ORF">MM415A02613_0007</name>
    <name evidence="2" type="ORF">MM415B03137_0009</name>
</gene>
<reference evidence="2" key="1">
    <citation type="submission" date="2020-03" db="EMBL/GenBank/DDBJ databases">
        <title>The deep terrestrial virosphere.</title>
        <authorList>
            <person name="Holmfeldt K."/>
            <person name="Nilsson E."/>
            <person name="Simone D."/>
            <person name="Lopez-Fernandez M."/>
            <person name="Wu X."/>
            <person name="de Brujin I."/>
            <person name="Lundin D."/>
            <person name="Andersson A."/>
            <person name="Bertilsson S."/>
            <person name="Dopson M."/>
        </authorList>
    </citation>
    <scope>NUCLEOTIDE SEQUENCE</scope>
    <source>
        <strain evidence="1">MM415A02613</strain>
        <strain evidence="2">MM415B03137</strain>
    </source>
</reference>